<accession>Q67PY7</accession>
<sequence length="85" mass="9273">MIKTLYFGNLPWAVTPEDLEAAVSQYAEVKAARVATDRETGRSRGFGFVEVPAEQAQAVIDALDGAEWAGRVLTVNEAQPRPGRR</sequence>
<dbReference type="RefSeq" id="WP_011195402.1">
    <property type="nucleotide sequence ID" value="NC_006177.1"/>
</dbReference>
<keyword evidence="1" id="KW-0694">RNA-binding</keyword>
<evidence type="ECO:0000313" key="4">
    <source>
        <dbReference type="Proteomes" id="UP000000417"/>
    </source>
</evidence>
<dbReference type="InterPro" id="IPR012677">
    <property type="entry name" value="Nucleotide-bd_a/b_plait_sf"/>
</dbReference>
<dbReference type="EMBL" id="AP006840">
    <property type="protein sequence ID" value="BAD40256.1"/>
    <property type="molecule type" value="Genomic_DNA"/>
</dbReference>
<dbReference type="InterPro" id="IPR035979">
    <property type="entry name" value="RBD_domain_sf"/>
</dbReference>
<dbReference type="Pfam" id="PF00076">
    <property type="entry name" value="RRM_1"/>
    <property type="match status" value="1"/>
</dbReference>
<dbReference type="KEGG" id="sth:STH1271"/>
<dbReference type="SMART" id="SM00360">
    <property type="entry name" value="RRM"/>
    <property type="match status" value="1"/>
</dbReference>
<dbReference type="STRING" id="292459.STH1271"/>
<name>Q67PY7_SYMTH</name>
<evidence type="ECO:0000313" key="3">
    <source>
        <dbReference type="EMBL" id="BAD40256.1"/>
    </source>
</evidence>
<evidence type="ECO:0000256" key="1">
    <source>
        <dbReference type="ARBA" id="ARBA00022884"/>
    </source>
</evidence>
<dbReference type="InterPro" id="IPR052462">
    <property type="entry name" value="SLIRP/GR-RBP-like"/>
</dbReference>
<dbReference type="Gene3D" id="3.30.70.330">
    <property type="match status" value="1"/>
</dbReference>
<feature type="domain" description="RRM" evidence="2">
    <location>
        <begin position="3"/>
        <end position="80"/>
    </location>
</feature>
<gene>
    <name evidence="3" type="ordered locus">STH1271</name>
</gene>
<reference evidence="3 4" key="1">
    <citation type="journal article" date="2004" name="Nucleic Acids Res.">
        <title>Genome sequence of Symbiobacterium thermophilum, an uncultivable bacterium that depends on microbial commensalism.</title>
        <authorList>
            <person name="Ueda K."/>
            <person name="Yamashita A."/>
            <person name="Ishikawa J."/>
            <person name="Shimada M."/>
            <person name="Watsuji T."/>
            <person name="Morimura K."/>
            <person name="Ikeda H."/>
            <person name="Hattori M."/>
            <person name="Beppu T."/>
        </authorList>
    </citation>
    <scope>NUCLEOTIDE SEQUENCE [LARGE SCALE GENOMIC DNA]</scope>
    <source>
        <strain evidence="4">T / IAM 14863</strain>
    </source>
</reference>
<dbReference type="Proteomes" id="UP000000417">
    <property type="component" value="Chromosome"/>
</dbReference>
<organism evidence="3 4">
    <name type="scientific">Symbiobacterium thermophilum (strain DSM 24528 / JCM 14929 / IAM 14863 / T)</name>
    <dbReference type="NCBI Taxonomy" id="292459"/>
    <lineage>
        <taxon>Bacteria</taxon>
        <taxon>Bacillati</taxon>
        <taxon>Bacillota</taxon>
        <taxon>Clostridia</taxon>
        <taxon>Eubacteriales</taxon>
        <taxon>Symbiobacteriaceae</taxon>
        <taxon>Symbiobacterium</taxon>
    </lineage>
</organism>
<dbReference type="PROSITE" id="PS50102">
    <property type="entry name" value="RRM"/>
    <property type="match status" value="1"/>
</dbReference>
<dbReference type="SUPFAM" id="SSF54928">
    <property type="entry name" value="RNA-binding domain, RBD"/>
    <property type="match status" value="1"/>
</dbReference>
<dbReference type="PANTHER" id="PTHR48027">
    <property type="entry name" value="HETEROGENEOUS NUCLEAR RIBONUCLEOPROTEIN 87F-RELATED"/>
    <property type="match status" value="1"/>
</dbReference>
<dbReference type="HOGENOM" id="CLU_012062_28_8_9"/>
<dbReference type="InterPro" id="IPR048289">
    <property type="entry name" value="RRM2_NsCP33-like"/>
</dbReference>
<protein>
    <submittedName>
        <fullName evidence="3">Glycine-rich RNA-binding protein</fullName>
    </submittedName>
</protein>
<dbReference type="InterPro" id="IPR000504">
    <property type="entry name" value="RRM_dom"/>
</dbReference>
<dbReference type="AlphaFoldDB" id="Q67PY7"/>
<keyword evidence="4" id="KW-1185">Reference proteome</keyword>
<dbReference type="eggNOG" id="COG0724">
    <property type="taxonomic scope" value="Bacteria"/>
</dbReference>
<evidence type="ECO:0000259" key="2">
    <source>
        <dbReference type="PROSITE" id="PS50102"/>
    </source>
</evidence>
<dbReference type="CDD" id="cd21608">
    <property type="entry name" value="RRM2_NsCP33_like"/>
    <property type="match status" value="1"/>
</dbReference>
<proteinExistence type="predicted"/>
<dbReference type="GO" id="GO:0003723">
    <property type="term" value="F:RNA binding"/>
    <property type="evidence" value="ECO:0007669"/>
    <property type="project" value="UniProtKB-KW"/>
</dbReference>